<keyword evidence="2" id="KW-0472">Membrane</keyword>
<organism evidence="3 4">
    <name type="scientific">Hymenobacter oligotrophus</name>
    <dbReference type="NCBI Taxonomy" id="2319843"/>
    <lineage>
        <taxon>Bacteria</taxon>
        <taxon>Pseudomonadati</taxon>
        <taxon>Bacteroidota</taxon>
        <taxon>Cytophagia</taxon>
        <taxon>Cytophagales</taxon>
        <taxon>Hymenobacteraceae</taxon>
        <taxon>Hymenobacter</taxon>
    </lineage>
</organism>
<dbReference type="KEGG" id="hyh:D3Y59_16595"/>
<dbReference type="Proteomes" id="UP000262802">
    <property type="component" value="Chromosome"/>
</dbReference>
<sequence>MDKNDASPLDTLRQLKEWLDAGTITPQEFETLKRKLLFSENPPAAPSPPPTAAAPAAPVAPPTPSVVPPAAASVPPVVEHHVTPPPVEEPLLPPVVTDEPAARVEPVVLRQDHFRREPIAPPPGPAVPVADEEPFDGPAEEPRRQPLATVLIVAGVLALLAVIGYLLLGNRESERLTSNSITAADTTTVQVEEGPQAEQLTLPPVAAPETIRVQPNIPVTAQPTDSAAAGNAAATPGAPAPDPATTEAAIRSRVQRSLTALYNDMEAAPFSASQHFAPQVERFYTLQNTTPGAIEAELNRSHFPEFLESQISFDPSSLQISPVTEDGTVTVTYNERGRSLRKSRNQYQQTVAQVRARLDRNGKLTYFRQERLLENTFTDAAPTPAATETSPPQE</sequence>
<feature type="transmembrane region" description="Helical" evidence="2">
    <location>
        <begin position="147"/>
        <end position="168"/>
    </location>
</feature>
<feature type="compositionally biased region" description="Pro residues" evidence="1">
    <location>
        <begin position="43"/>
        <end position="67"/>
    </location>
</feature>
<keyword evidence="2" id="KW-1133">Transmembrane helix</keyword>
<dbReference type="OrthoDB" id="876729at2"/>
<reference evidence="3 4" key="1">
    <citation type="submission" date="2018-09" db="EMBL/GenBank/DDBJ databases">
        <title>Hymenobacter medium sp. nov., isolated from R2A medium.</title>
        <authorList>
            <person name="Yingchao G."/>
        </authorList>
    </citation>
    <scope>NUCLEOTIDE SEQUENCE [LARGE SCALE GENOMIC DNA]</scope>
    <source>
        <strain evidence="4">sh-6</strain>
    </source>
</reference>
<feature type="region of interest" description="Disordered" evidence="1">
    <location>
        <begin position="116"/>
        <end position="142"/>
    </location>
</feature>
<dbReference type="EMBL" id="CP032317">
    <property type="protein sequence ID" value="AYA38523.1"/>
    <property type="molecule type" value="Genomic_DNA"/>
</dbReference>
<dbReference type="AlphaFoldDB" id="A0A3B7R524"/>
<feature type="region of interest" description="Disordered" evidence="1">
    <location>
        <begin position="375"/>
        <end position="394"/>
    </location>
</feature>
<feature type="region of interest" description="Disordered" evidence="1">
    <location>
        <begin position="221"/>
        <end position="244"/>
    </location>
</feature>
<name>A0A3B7R524_9BACT</name>
<evidence type="ECO:0000256" key="2">
    <source>
        <dbReference type="SAM" id="Phobius"/>
    </source>
</evidence>
<gene>
    <name evidence="3" type="ORF">D3Y59_16595</name>
</gene>
<feature type="compositionally biased region" description="Acidic residues" evidence="1">
    <location>
        <begin position="130"/>
        <end position="139"/>
    </location>
</feature>
<keyword evidence="4" id="KW-1185">Reference proteome</keyword>
<evidence type="ECO:0000313" key="4">
    <source>
        <dbReference type="Proteomes" id="UP000262802"/>
    </source>
</evidence>
<proteinExistence type="predicted"/>
<accession>A0A3B7R524</accession>
<keyword evidence="2" id="KW-0812">Transmembrane</keyword>
<evidence type="ECO:0000313" key="3">
    <source>
        <dbReference type="EMBL" id="AYA38523.1"/>
    </source>
</evidence>
<feature type="region of interest" description="Disordered" evidence="1">
    <location>
        <begin position="37"/>
        <end position="68"/>
    </location>
</feature>
<feature type="compositionally biased region" description="Low complexity" evidence="1">
    <location>
        <begin position="223"/>
        <end position="244"/>
    </location>
</feature>
<feature type="compositionally biased region" description="Low complexity" evidence="1">
    <location>
        <begin position="378"/>
        <end position="394"/>
    </location>
</feature>
<dbReference type="RefSeq" id="WP_119446055.1">
    <property type="nucleotide sequence ID" value="NZ_CP032317.1"/>
</dbReference>
<evidence type="ECO:0000256" key="1">
    <source>
        <dbReference type="SAM" id="MobiDB-lite"/>
    </source>
</evidence>
<protein>
    <submittedName>
        <fullName evidence="3">SHOCT domain-containing protein</fullName>
    </submittedName>
</protein>